<dbReference type="SUPFAM" id="SSF53335">
    <property type="entry name" value="S-adenosyl-L-methionine-dependent methyltransferases"/>
    <property type="match status" value="1"/>
</dbReference>
<dbReference type="GO" id="GO:0032259">
    <property type="term" value="P:methylation"/>
    <property type="evidence" value="ECO:0007669"/>
    <property type="project" value="UniProtKB-KW"/>
</dbReference>
<sequence length="220" mass="23708">MTAQDSINDYWTGRAPGYAEYQLRPERLADDTAAWSEVWSSELPPAPLDVLDVGTGSGQVASVLAGLGHRVTGIDLSEGMLEQARATVKGVDFRLGDAVTPDLPAGSFDAVTGRYVMWTLRDPAAAVRNWIRLLRPGGTVAVVDSTWFPHGPQSFYEPEVWQALPLARATSIAPTAAVLEEAGLTGVTVTPLTTIYELDRKYGVAPGHDLQTQYLITGRL</sequence>
<proteinExistence type="predicted"/>
<dbReference type="InterPro" id="IPR013216">
    <property type="entry name" value="Methyltransf_11"/>
</dbReference>
<gene>
    <name evidence="2" type="ORF">LXN57_00820</name>
</gene>
<name>A0ABT0XQQ2_9ACTN</name>
<dbReference type="Pfam" id="PF08241">
    <property type="entry name" value="Methyltransf_11"/>
    <property type="match status" value="1"/>
</dbReference>
<dbReference type="Proteomes" id="UP001523216">
    <property type="component" value="Unassembled WGS sequence"/>
</dbReference>
<dbReference type="InterPro" id="IPR029063">
    <property type="entry name" value="SAM-dependent_MTases_sf"/>
</dbReference>
<dbReference type="PANTHER" id="PTHR42912">
    <property type="entry name" value="METHYLTRANSFERASE"/>
    <property type="match status" value="1"/>
</dbReference>
<keyword evidence="2" id="KW-0614">Plasmid</keyword>
<organism evidence="2 3">
    <name type="scientific">Paractinoplanes hotanensis</name>
    <dbReference type="NCBI Taxonomy" id="2906497"/>
    <lineage>
        <taxon>Bacteria</taxon>
        <taxon>Bacillati</taxon>
        <taxon>Actinomycetota</taxon>
        <taxon>Actinomycetes</taxon>
        <taxon>Micromonosporales</taxon>
        <taxon>Micromonosporaceae</taxon>
        <taxon>Paractinoplanes</taxon>
    </lineage>
</organism>
<evidence type="ECO:0000313" key="2">
    <source>
        <dbReference type="EMBL" id="MCM4076102.1"/>
    </source>
</evidence>
<accession>A0ABT0XQQ2</accession>
<keyword evidence="3" id="KW-1185">Reference proteome</keyword>
<comment type="caution">
    <text evidence="2">The sequence shown here is derived from an EMBL/GenBank/DDBJ whole genome shotgun (WGS) entry which is preliminary data.</text>
</comment>
<dbReference type="RefSeq" id="WP_251795887.1">
    <property type="nucleotide sequence ID" value="NZ_JAMQOL010000001.1"/>
</dbReference>
<dbReference type="Gene3D" id="3.40.50.150">
    <property type="entry name" value="Vaccinia Virus protein VP39"/>
    <property type="match status" value="1"/>
</dbReference>
<dbReference type="EMBL" id="JAMQOL010000001">
    <property type="protein sequence ID" value="MCM4076102.1"/>
    <property type="molecule type" value="Genomic_DNA"/>
</dbReference>
<dbReference type="InterPro" id="IPR050508">
    <property type="entry name" value="Methyltransf_Superfamily"/>
</dbReference>
<evidence type="ECO:0000313" key="3">
    <source>
        <dbReference type="Proteomes" id="UP001523216"/>
    </source>
</evidence>
<geneLocation type="plasmid" evidence="2">
    <name>p1</name>
</geneLocation>
<feature type="domain" description="Methyltransferase type 11" evidence="1">
    <location>
        <begin position="51"/>
        <end position="141"/>
    </location>
</feature>
<dbReference type="PANTHER" id="PTHR42912:SF80">
    <property type="entry name" value="METHYLTRANSFERASE DOMAIN-CONTAINING PROTEIN"/>
    <property type="match status" value="1"/>
</dbReference>
<protein>
    <submittedName>
        <fullName evidence="2">Class I SAM-dependent methyltransferase</fullName>
    </submittedName>
</protein>
<keyword evidence="2" id="KW-0808">Transferase</keyword>
<dbReference type="CDD" id="cd02440">
    <property type="entry name" value="AdoMet_MTases"/>
    <property type="match status" value="1"/>
</dbReference>
<reference evidence="2 3" key="1">
    <citation type="submission" date="2022-06" db="EMBL/GenBank/DDBJ databases">
        <title>Actinoplanes abujensis sp. nov., isolated from Nigerian arid soil.</title>
        <authorList>
            <person name="Ding P."/>
        </authorList>
    </citation>
    <scope>NUCLEOTIDE SEQUENCE [LARGE SCALE GENOMIC DNA]</scope>
    <source>
        <strain evidence="3">TRM88002</strain>
        <plasmid evidence="2">p1</plasmid>
    </source>
</reference>
<evidence type="ECO:0000259" key="1">
    <source>
        <dbReference type="Pfam" id="PF08241"/>
    </source>
</evidence>
<keyword evidence="2" id="KW-0489">Methyltransferase</keyword>
<dbReference type="GO" id="GO:0008168">
    <property type="term" value="F:methyltransferase activity"/>
    <property type="evidence" value="ECO:0007669"/>
    <property type="project" value="UniProtKB-KW"/>
</dbReference>